<dbReference type="Pfam" id="PF03485">
    <property type="entry name" value="Arg_tRNA_synt_N"/>
    <property type="match status" value="1"/>
</dbReference>
<dbReference type="SUPFAM" id="SSF52374">
    <property type="entry name" value="Nucleotidylyl transferase"/>
    <property type="match status" value="1"/>
</dbReference>
<dbReference type="EMBL" id="JADKNH010000003">
    <property type="protein sequence ID" value="MBF4692853.1"/>
    <property type="molecule type" value="Genomic_DNA"/>
</dbReference>
<evidence type="ECO:0000313" key="13">
    <source>
        <dbReference type="Proteomes" id="UP000614200"/>
    </source>
</evidence>
<evidence type="ECO:0000256" key="3">
    <source>
        <dbReference type="ARBA" id="ARBA00022741"/>
    </source>
</evidence>
<evidence type="ECO:0000256" key="1">
    <source>
        <dbReference type="ARBA" id="ARBA00005594"/>
    </source>
</evidence>
<protein>
    <recommendedName>
        <fullName evidence="8">Arginine--tRNA ligase</fullName>
        <ecNumber evidence="8">6.1.1.19</ecNumber>
    </recommendedName>
    <alternativeName>
        <fullName evidence="8">Arginyl-tRNA synthetase</fullName>
        <shortName evidence="8">ArgRS</shortName>
    </alternativeName>
</protein>
<evidence type="ECO:0000256" key="2">
    <source>
        <dbReference type="ARBA" id="ARBA00022598"/>
    </source>
</evidence>
<dbReference type="PANTHER" id="PTHR11956">
    <property type="entry name" value="ARGINYL-TRNA SYNTHETASE"/>
    <property type="match status" value="1"/>
</dbReference>
<evidence type="ECO:0000256" key="9">
    <source>
        <dbReference type="RuleBase" id="RU363038"/>
    </source>
</evidence>
<comment type="subunit">
    <text evidence="8">Monomer.</text>
</comment>
<keyword evidence="8" id="KW-0963">Cytoplasm</keyword>
<keyword evidence="6 8" id="KW-0030">Aminoacyl-tRNA synthetase</keyword>
<dbReference type="InterPro" id="IPR005148">
    <property type="entry name" value="Arg-tRNA-synth_N"/>
</dbReference>
<keyword evidence="3 8" id="KW-0547">Nucleotide-binding</keyword>
<dbReference type="RefSeq" id="WP_194701086.1">
    <property type="nucleotide sequence ID" value="NZ_JADKNH010000003.1"/>
</dbReference>
<dbReference type="HAMAP" id="MF_00123">
    <property type="entry name" value="Arg_tRNA_synth"/>
    <property type="match status" value="1"/>
</dbReference>
<evidence type="ECO:0000313" key="12">
    <source>
        <dbReference type="EMBL" id="MBF4692853.1"/>
    </source>
</evidence>
<dbReference type="Gene3D" id="3.40.50.620">
    <property type="entry name" value="HUPs"/>
    <property type="match status" value="1"/>
</dbReference>
<name>A0ABR9ZRU9_9FIRM</name>
<keyword evidence="13" id="KW-1185">Reference proteome</keyword>
<dbReference type="Proteomes" id="UP000614200">
    <property type="component" value="Unassembled WGS sequence"/>
</dbReference>
<comment type="caution">
    <text evidence="12">The sequence shown here is derived from an EMBL/GenBank/DDBJ whole genome shotgun (WGS) entry which is preliminary data.</text>
</comment>
<dbReference type="PRINTS" id="PR01038">
    <property type="entry name" value="TRNASYNTHARG"/>
</dbReference>
<evidence type="ECO:0000256" key="4">
    <source>
        <dbReference type="ARBA" id="ARBA00022840"/>
    </source>
</evidence>
<dbReference type="SMART" id="SM01016">
    <property type="entry name" value="Arg_tRNA_synt_N"/>
    <property type="match status" value="1"/>
</dbReference>
<dbReference type="PANTHER" id="PTHR11956:SF5">
    <property type="entry name" value="ARGININE--TRNA LIGASE, CYTOPLASMIC"/>
    <property type="match status" value="1"/>
</dbReference>
<keyword evidence="5 8" id="KW-0648">Protein biosynthesis</keyword>
<evidence type="ECO:0000259" key="11">
    <source>
        <dbReference type="SMART" id="SM01016"/>
    </source>
</evidence>
<feature type="domain" description="DALR anticodon binding" evidence="10">
    <location>
        <begin position="450"/>
        <end position="568"/>
    </location>
</feature>
<evidence type="ECO:0000259" key="10">
    <source>
        <dbReference type="SMART" id="SM00836"/>
    </source>
</evidence>
<dbReference type="SUPFAM" id="SSF55190">
    <property type="entry name" value="Arginyl-tRNA synthetase (ArgRS), N-terminal 'additional' domain"/>
    <property type="match status" value="1"/>
</dbReference>
<dbReference type="InterPro" id="IPR014729">
    <property type="entry name" value="Rossmann-like_a/b/a_fold"/>
</dbReference>
<proteinExistence type="inferred from homology"/>
<dbReference type="InterPro" id="IPR001278">
    <property type="entry name" value="Arg-tRNA-ligase"/>
</dbReference>
<keyword evidence="4 8" id="KW-0067">ATP-binding</keyword>
<evidence type="ECO:0000256" key="8">
    <source>
        <dbReference type="HAMAP-Rule" id="MF_00123"/>
    </source>
</evidence>
<evidence type="ECO:0000256" key="6">
    <source>
        <dbReference type="ARBA" id="ARBA00023146"/>
    </source>
</evidence>
<dbReference type="CDD" id="cd00671">
    <property type="entry name" value="ArgRS_core"/>
    <property type="match status" value="1"/>
</dbReference>
<dbReference type="Pfam" id="PF05746">
    <property type="entry name" value="DALR_1"/>
    <property type="match status" value="1"/>
</dbReference>
<dbReference type="InterPro" id="IPR036695">
    <property type="entry name" value="Arg-tRNA-synth_N_sf"/>
</dbReference>
<dbReference type="CDD" id="cd07956">
    <property type="entry name" value="Anticodon_Ia_Arg"/>
    <property type="match status" value="1"/>
</dbReference>
<sequence length="568" mass="64431">MDYKISIAKLLSGHIDVLSYEEILGLVEHPKNKEMGDFAFPCFTLAKAYRKAPVKIADELKVQVESNELFESVSSVAGFLNFKLNQEHFVKTILTEVLTLGADYGKSDIGQHKKVIVEYSSVNIAKPFHMGHIRSTMIGESLNRIYKFLGYDTVAINHLGDYGTQFGKLIVAYKLWGDKAVIEADPINELLKIYVRFHNEAEEKPELDDEARAWFTKLENGDAEAVELWTMFKEMSLKVFDRVYGLLGVTFDSYAGESFYSDKMPAILSELRTKNIVQKSEGAEIVDLEPYGLPPALITKKDGSSLYLTRDLAAAKYRKDHYNFDKNIYVVGGAQKLHFQQWFKIIDLMGYDWSKDCIHVEFGMVSLEDGSLSTRKGQVVFLEDVLQKAIEQTRSIINEKNPDLMNKEEVAKQVGVGAVVFQELYTSRNKDYSFSLEKTLSFDGETGPYVQYTHARACSVLRKAGNTENLMLSEIDFSKLDDEASKEVVRLLSKYNEIVVIAHRNYEPHTVARFVVELAQNFNRFYHDNSILVDDEAVKLARLAIVKAVKIVIESALNLVCLEAPEQM</sequence>
<reference evidence="12 13" key="1">
    <citation type="submission" date="2020-11" db="EMBL/GenBank/DDBJ databases">
        <title>Fusibacter basophilias sp. nov.</title>
        <authorList>
            <person name="Qiu D."/>
        </authorList>
    </citation>
    <scope>NUCLEOTIDE SEQUENCE [LARGE SCALE GENOMIC DNA]</scope>
    <source>
        <strain evidence="12 13">Q10-2</strain>
    </source>
</reference>
<dbReference type="Gene3D" id="3.30.1360.70">
    <property type="entry name" value="Arginyl tRNA synthetase N-terminal domain"/>
    <property type="match status" value="1"/>
</dbReference>
<dbReference type="EC" id="6.1.1.19" evidence="8"/>
<gene>
    <name evidence="8" type="primary">argS</name>
    <name evidence="12" type="ORF">ISU02_06965</name>
</gene>
<evidence type="ECO:0000256" key="7">
    <source>
        <dbReference type="ARBA" id="ARBA00049339"/>
    </source>
</evidence>
<comment type="catalytic activity">
    <reaction evidence="7 8">
        <text>tRNA(Arg) + L-arginine + ATP = L-arginyl-tRNA(Arg) + AMP + diphosphate</text>
        <dbReference type="Rhea" id="RHEA:20301"/>
        <dbReference type="Rhea" id="RHEA-COMP:9658"/>
        <dbReference type="Rhea" id="RHEA-COMP:9673"/>
        <dbReference type="ChEBI" id="CHEBI:30616"/>
        <dbReference type="ChEBI" id="CHEBI:32682"/>
        <dbReference type="ChEBI" id="CHEBI:33019"/>
        <dbReference type="ChEBI" id="CHEBI:78442"/>
        <dbReference type="ChEBI" id="CHEBI:78513"/>
        <dbReference type="ChEBI" id="CHEBI:456215"/>
        <dbReference type="EC" id="6.1.1.19"/>
    </reaction>
</comment>
<accession>A0ABR9ZRU9</accession>
<dbReference type="NCBIfam" id="TIGR00456">
    <property type="entry name" value="argS"/>
    <property type="match status" value="1"/>
</dbReference>
<dbReference type="InterPro" id="IPR008909">
    <property type="entry name" value="DALR_anticod-bd"/>
</dbReference>
<dbReference type="InterPro" id="IPR035684">
    <property type="entry name" value="ArgRS_core"/>
</dbReference>
<dbReference type="GO" id="GO:0004814">
    <property type="term" value="F:arginine-tRNA ligase activity"/>
    <property type="evidence" value="ECO:0007669"/>
    <property type="project" value="UniProtKB-EC"/>
</dbReference>
<evidence type="ECO:0000256" key="5">
    <source>
        <dbReference type="ARBA" id="ARBA00022917"/>
    </source>
</evidence>
<dbReference type="InterPro" id="IPR009080">
    <property type="entry name" value="tRNAsynth_Ia_anticodon-bd"/>
</dbReference>
<dbReference type="Pfam" id="PF00750">
    <property type="entry name" value="tRNA-synt_1d"/>
    <property type="match status" value="1"/>
</dbReference>
<organism evidence="12 13">
    <name type="scientific">Fusibacter ferrireducens</name>
    <dbReference type="NCBI Taxonomy" id="2785058"/>
    <lineage>
        <taxon>Bacteria</taxon>
        <taxon>Bacillati</taxon>
        <taxon>Bacillota</taxon>
        <taxon>Clostridia</taxon>
        <taxon>Eubacteriales</taxon>
        <taxon>Eubacteriales Family XII. Incertae Sedis</taxon>
        <taxon>Fusibacter</taxon>
    </lineage>
</organism>
<dbReference type="Gene3D" id="1.10.730.10">
    <property type="entry name" value="Isoleucyl-tRNA Synthetase, Domain 1"/>
    <property type="match status" value="1"/>
</dbReference>
<dbReference type="SMART" id="SM00836">
    <property type="entry name" value="DALR_1"/>
    <property type="match status" value="1"/>
</dbReference>
<dbReference type="SUPFAM" id="SSF47323">
    <property type="entry name" value="Anticodon-binding domain of a subclass of class I aminoacyl-tRNA synthetases"/>
    <property type="match status" value="1"/>
</dbReference>
<feature type="short sequence motif" description="'HIGH' region" evidence="8">
    <location>
        <begin position="122"/>
        <end position="132"/>
    </location>
</feature>
<comment type="subcellular location">
    <subcellularLocation>
        <location evidence="8">Cytoplasm</location>
    </subcellularLocation>
</comment>
<comment type="similarity">
    <text evidence="1 8 9">Belongs to the class-I aminoacyl-tRNA synthetase family.</text>
</comment>
<feature type="domain" description="Arginyl tRNA synthetase N-terminal" evidence="11">
    <location>
        <begin position="5"/>
        <end position="84"/>
    </location>
</feature>
<keyword evidence="2 8" id="KW-0436">Ligase</keyword>